<evidence type="ECO:0000256" key="6">
    <source>
        <dbReference type="ARBA" id="ARBA00022692"/>
    </source>
</evidence>
<evidence type="ECO:0000256" key="20">
    <source>
        <dbReference type="ARBA" id="ARBA00050182"/>
    </source>
</evidence>
<evidence type="ECO:0000256" key="4">
    <source>
        <dbReference type="ARBA" id="ARBA00013278"/>
    </source>
</evidence>
<comment type="catalytic activity">
    <reaction evidence="13">
        <text>a 1,2-diacyl-sn-glycero-3-phosphocholine + H2O = a 1-acyl-sn-glycero-3-phosphocholine + a fatty acid + H(+)</text>
        <dbReference type="Rhea" id="RHEA:15801"/>
        <dbReference type="ChEBI" id="CHEBI:15377"/>
        <dbReference type="ChEBI" id="CHEBI:15378"/>
        <dbReference type="ChEBI" id="CHEBI:28868"/>
        <dbReference type="ChEBI" id="CHEBI:57643"/>
        <dbReference type="ChEBI" id="CHEBI:58168"/>
        <dbReference type="EC" id="3.1.1.4"/>
    </reaction>
    <physiologicalReaction direction="left-to-right" evidence="13">
        <dbReference type="Rhea" id="RHEA:15802"/>
    </physiologicalReaction>
</comment>
<evidence type="ECO:0000256" key="22">
    <source>
        <dbReference type="ARBA" id="ARBA00050276"/>
    </source>
</evidence>
<dbReference type="EC" id="3.1.1.4" evidence="4"/>
<evidence type="ECO:0000256" key="34">
    <source>
        <dbReference type="ARBA" id="ARBA00082158"/>
    </source>
</evidence>
<evidence type="ECO:0000256" key="21">
    <source>
        <dbReference type="ARBA" id="ARBA00050195"/>
    </source>
</evidence>
<evidence type="ECO:0000256" key="18">
    <source>
        <dbReference type="ARBA" id="ARBA00048471"/>
    </source>
</evidence>
<protein>
    <recommendedName>
        <fullName evidence="33">Phospholipase ABHD3</fullName>
        <ecNumber evidence="3">3.1.1.32</ecNumber>
        <ecNumber evidence="4">3.1.1.4</ecNumber>
    </recommendedName>
    <alternativeName>
        <fullName evidence="34">Abhydrolase domain-containing protein 3</fullName>
    </alternativeName>
</protein>
<comment type="catalytic activity">
    <reaction evidence="15">
        <text>a 1,2-diacyl-sn-glycero-3-phosphocholine + H2O = a 2-acyl-sn-glycero-3-phosphocholine + a fatty acid + H(+)</text>
        <dbReference type="Rhea" id="RHEA:18689"/>
        <dbReference type="ChEBI" id="CHEBI:15377"/>
        <dbReference type="ChEBI" id="CHEBI:15378"/>
        <dbReference type="ChEBI" id="CHEBI:28868"/>
        <dbReference type="ChEBI" id="CHEBI:57643"/>
        <dbReference type="ChEBI" id="CHEBI:57875"/>
        <dbReference type="EC" id="3.1.1.32"/>
    </reaction>
    <physiologicalReaction direction="left-to-right" evidence="15">
        <dbReference type="Rhea" id="RHEA:18690"/>
    </physiologicalReaction>
</comment>
<keyword evidence="38" id="KW-1185">Reference proteome</keyword>
<evidence type="ECO:0000256" key="29">
    <source>
        <dbReference type="ARBA" id="ARBA00052747"/>
    </source>
</evidence>
<dbReference type="InterPro" id="IPR000073">
    <property type="entry name" value="AB_hydrolase_1"/>
</dbReference>
<evidence type="ECO:0000256" key="28">
    <source>
        <dbReference type="ARBA" id="ARBA00052588"/>
    </source>
</evidence>
<comment type="catalytic activity">
    <reaction evidence="27">
        <text>1-tetradecanoyl-2-(9Z,12Z-octadecadienoyl)-sn-glycero-3-phosphocholine + H2O = 2-(9Z,12Z-octadecadienoyl)-sn-glycero-3-phosphocholine + tetradecanoate + H(+)</text>
        <dbReference type="Rhea" id="RHEA:54388"/>
        <dbReference type="ChEBI" id="CHEBI:15377"/>
        <dbReference type="ChEBI" id="CHEBI:15378"/>
        <dbReference type="ChEBI" id="CHEBI:30807"/>
        <dbReference type="ChEBI" id="CHEBI:76084"/>
        <dbReference type="ChEBI" id="CHEBI:86094"/>
    </reaction>
    <physiologicalReaction direction="left-to-right" evidence="27">
        <dbReference type="Rhea" id="RHEA:54389"/>
    </physiologicalReaction>
</comment>
<dbReference type="GO" id="GO:0051793">
    <property type="term" value="P:medium-chain fatty acid catabolic process"/>
    <property type="evidence" value="ECO:0007669"/>
    <property type="project" value="TreeGrafter"/>
</dbReference>
<gene>
    <name evidence="37" type="ORF">NDU88_011201</name>
</gene>
<feature type="active site" description="Charge relay system" evidence="35">
    <location>
        <position position="331"/>
    </location>
</feature>
<evidence type="ECO:0000256" key="5">
    <source>
        <dbReference type="ARBA" id="ARBA00022487"/>
    </source>
</evidence>
<dbReference type="EMBL" id="JANPWB010000009">
    <property type="protein sequence ID" value="KAJ1158513.1"/>
    <property type="molecule type" value="Genomic_DNA"/>
</dbReference>
<reference evidence="37" key="1">
    <citation type="journal article" date="2022" name="bioRxiv">
        <title>Sequencing and chromosome-scale assembly of the giantPleurodeles waltlgenome.</title>
        <authorList>
            <person name="Brown T."/>
            <person name="Elewa A."/>
            <person name="Iarovenko S."/>
            <person name="Subramanian E."/>
            <person name="Araus A.J."/>
            <person name="Petzold A."/>
            <person name="Susuki M."/>
            <person name="Suzuki K.-i.T."/>
            <person name="Hayashi T."/>
            <person name="Toyoda A."/>
            <person name="Oliveira C."/>
            <person name="Osipova E."/>
            <person name="Leigh N.D."/>
            <person name="Simon A."/>
            <person name="Yun M.H."/>
        </authorList>
    </citation>
    <scope>NUCLEOTIDE SEQUENCE</scope>
    <source>
        <strain evidence="37">20211129_DDA</strain>
        <tissue evidence="37">Liver</tissue>
    </source>
</reference>
<evidence type="ECO:0000256" key="14">
    <source>
        <dbReference type="ARBA" id="ARBA00023721"/>
    </source>
</evidence>
<dbReference type="SUPFAM" id="SSF53474">
    <property type="entry name" value="alpha/beta-Hydrolases"/>
    <property type="match status" value="1"/>
</dbReference>
<evidence type="ECO:0000256" key="13">
    <source>
        <dbReference type="ARBA" id="ARBA00023422"/>
    </source>
</evidence>
<feature type="active site" description="Charge relay system" evidence="35">
    <location>
        <position position="205"/>
    </location>
</feature>
<evidence type="ECO:0000259" key="36">
    <source>
        <dbReference type="Pfam" id="PF00561"/>
    </source>
</evidence>
<evidence type="ECO:0000256" key="1">
    <source>
        <dbReference type="ARBA" id="ARBA00004606"/>
    </source>
</evidence>
<comment type="catalytic activity">
    <reaction evidence="28">
        <text>1-octadecanoyl-2-hexanoyl-sn-glycero-3-phosphocholine + H2O = hexanoate + 1-octadecanoyl-sn-glycero-3-phosphocholine + H(+)</text>
        <dbReference type="Rhea" id="RHEA:54464"/>
        <dbReference type="ChEBI" id="CHEBI:15377"/>
        <dbReference type="ChEBI" id="CHEBI:15378"/>
        <dbReference type="ChEBI" id="CHEBI:17120"/>
        <dbReference type="ChEBI" id="CHEBI:73858"/>
        <dbReference type="ChEBI" id="CHEBI:138212"/>
    </reaction>
    <physiologicalReaction direction="left-to-right" evidence="28">
        <dbReference type="Rhea" id="RHEA:54465"/>
    </physiologicalReaction>
</comment>
<feature type="active site" description="Charge relay system" evidence="35">
    <location>
        <position position="360"/>
    </location>
</feature>
<comment type="catalytic activity">
    <reaction evidence="30">
        <text>1-hexadecanoyl-2-nonadioyl-sn-glycero-3-phosphocholine + H2O = nonanedioate + 1-hexadecanoyl-sn-glycero-3-phosphocholine + H(+)</text>
        <dbReference type="Rhea" id="RHEA:41388"/>
        <dbReference type="ChEBI" id="CHEBI:15377"/>
        <dbReference type="ChEBI" id="CHEBI:15378"/>
        <dbReference type="ChEBI" id="CHEBI:72998"/>
        <dbReference type="ChEBI" id="CHEBI:78207"/>
        <dbReference type="ChEBI" id="CHEBI:78208"/>
    </reaction>
    <physiologicalReaction direction="left-to-right" evidence="30">
        <dbReference type="Rhea" id="RHEA:41389"/>
    </physiologicalReaction>
</comment>
<dbReference type="GO" id="GO:0047372">
    <property type="term" value="F:monoacylglycerol lipase activity"/>
    <property type="evidence" value="ECO:0007669"/>
    <property type="project" value="TreeGrafter"/>
</dbReference>
<dbReference type="AlphaFoldDB" id="A0AAV7S301"/>
<evidence type="ECO:0000256" key="17">
    <source>
        <dbReference type="ARBA" id="ARBA00048288"/>
    </source>
</evidence>
<comment type="catalytic activity">
    <reaction evidence="22">
        <text>1-O-hexadecyl-2-nonadioyl-sn-glycero-3-phosphocholine + H2O = nonanedioate + 1-O-hexadecyl-sn-glycero-3-phosphocholine + H(+)</text>
        <dbReference type="Rhea" id="RHEA:54552"/>
        <dbReference type="ChEBI" id="CHEBI:15377"/>
        <dbReference type="ChEBI" id="CHEBI:15378"/>
        <dbReference type="ChEBI" id="CHEBI:64496"/>
        <dbReference type="ChEBI" id="CHEBI:78208"/>
        <dbReference type="ChEBI" id="CHEBI:138269"/>
    </reaction>
    <physiologicalReaction direction="left-to-right" evidence="22">
        <dbReference type="Rhea" id="RHEA:54553"/>
    </physiologicalReaction>
</comment>
<evidence type="ECO:0000256" key="31">
    <source>
        <dbReference type="ARBA" id="ARBA00052894"/>
    </source>
</evidence>
<evidence type="ECO:0000313" key="38">
    <source>
        <dbReference type="Proteomes" id="UP001066276"/>
    </source>
</evidence>
<name>A0AAV7S301_PLEWA</name>
<organism evidence="37 38">
    <name type="scientific">Pleurodeles waltl</name>
    <name type="common">Iberian ribbed newt</name>
    <dbReference type="NCBI Taxonomy" id="8319"/>
    <lineage>
        <taxon>Eukaryota</taxon>
        <taxon>Metazoa</taxon>
        <taxon>Chordata</taxon>
        <taxon>Craniata</taxon>
        <taxon>Vertebrata</taxon>
        <taxon>Euteleostomi</taxon>
        <taxon>Amphibia</taxon>
        <taxon>Batrachia</taxon>
        <taxon>Caudata</taxon>
        <taxon>Salamandroidea</taxon>
        <taxon>Salamandridae</taxon>
        <taxon>Pleurodelinae</taxon>
        <taxon>Pleurodeles</taxon>
    </lineage>
</organism>
<comment type="catalytic activity">
    <reaction evidence="14">
        <text>1-O-hexadecyl-2-acetyl-sn-glycero-3-phosphocholine + H2O = 1-O-hexadecyl-sn-glycero-3-phosphocholine + acetate + H(+)</text>
        <dbReference type="Rhea" id="RHEA:40479"/>
        <dbReference type="ChEBI" id="CHEBI:15377"/>
        <dbReference type="ChEBI" id="CHEBI:15378"/>
        <dbReference type="ChEBI" id="CHEBI:30089"/>
        <dbReference type="ChEBI" id="CHEBI:44811"/>
        <dbReference type="ChEBI" id="CHEBI:64496"/>
    </reaction>
    <physiologicalReaction direction="left-to-right" evidence="14">
        <dbReference type="Rhea" id="RHEA:40480"/>
    </physiologicalReaction>
</comment>
<comment type="subcellular location">
    <subcellularLocation>
        <location evidence="1">Membrane</location>
        <topology evidence="1">Single-pass type II membrane protein</topology>
    </subcellularLocation>
</comment>
<evidence type="ECO:0000256" key="9">
    <source>
        <dbReference type="ARBA" id="ARBA00022989"/>
    </source>
</evidence>
<dbReference type="PIRSF" id="PIRSF005211">
    <property type="entry name" value="Ab_hydro_YheT"/>
    <property type="match status" value="1"/>
</dbReference>
<keyword evidence="10" id="KW-0443">Lipid metabolism</keyword>
<comment type="catalytic activity">
    <reaction evidence="25">
        <text>1-tetradecanoyl-2-(9Z,12Z-octadecadienoyl)-sn-glycero-3-phosphocholine + H2O = 1-tetradecanoyl-sn-glycero-3-phosphocholine + (9Z,12Z)-octadecadienoate + H(+)</text>
        <dbReference type="Rhea" id="RHEA:54392"/>
        <dbReference type="ChEBI" id="CHEBI:15377"/>
        <dbReference type="ChEBI" id="CHEBI:15378"/>
        <dbReference type="ChEBI" id="CHEBI:30245"/>
        <dbReference type="ChEBI" id="CHEBI:64489"/>
        <dbReference type="ChEBI" id="CHEBI:86094"/>
    </reaction>
    <physiologicalReaction direction="left-to-right" evidence="25">
        <dbReference type="Rhea" id="RHEA:54393"/>
    </physiologicalReaction>
</comment>
<dbReference type="FunFam" id="3.40.50.1820:FF:000079">
    <property type="entry name" value="Abhydrolase domain-containing 3"/>
    <property type="match status" value="1"/>
</dbReference>
<evidence type="ECO:0000256" key="11">
    <source>
        <dbReference type="ARBA" id="ARBA00023136"/>
    </source>
</evidence>
<dbReference type="GO" id="GO:0051792">
    <property type="term" value="P:medium-chain fatty acid biosynthetic process"/>
    <property type="evidence" value="ECO:0007669"/>
    <property type="project" value="TreeGrafter"/>
</dbReference>
<comment type="catalytic activity">
    <reaction evidence="18">
        <text>1-hexadecanoyl-2-glutaroyl-sn-glycero-3-phosphocholine + H2O = glutarate + 1-hexadecanoyl-sn-glycero-3-phosphocholine + H(+)</text>
        <dbReference type="Rhea" id="RHEA:41159"/>
        <dbReference type="ChEBI" id="CHEBI:15377"/>
        <dbReference type="ChEBI" id="CHEBI:15378"/>
        <dbReference type="ChEBI" id="CHEBI:30921"/>
        <dbReference type="ChEBI" id="CHEBI:72998"/>
        <dbReference type="ChEBI" id="CHEBI:77756"/>
    </reaction>
    <physiologicalReaction direction="left-to-right" evidence="18">
        <dbReference type="Rhea" id="RHEA:41160"/>
    </physiologicalReaction>
</comment>
<evidence type="ECO:0000256" key="16">
    <source>
        <dbReference type="ARBA" id="ARBA00047611"/>
    </source>
</evidence>
<dbReference type="InterPro" id="IPR029058">
    <property type="entry name" value="AB_hydrolase_fold"/>
</dbReference>
<keyword evidence="11" id="KW-0472">Membrane</keyword>
<evidence type="ECO:0000256" key="32">
    <source>
        <dbReference type="ARBA" id="ARBA00059841"/>
    </source>
</evidence>
<accession>A0AAV7S301</accession>
<comment type="function">
    <text evidence="32">Phospholipase that may play a role in phospholipids remodeling. May selectively cleave myristate (C14)-containing phosphatidylcholines through its predominant phospholipase 1 activity, cleaving preferentially acyl groups in sn1 position. In parallel, may have a minor phospholipase 2 activity acting on acyl groups in position sn2. In addition to (C14)-containing phosphatidylcholines, may also act on other medium-chain-containing and oxidatively truncated phospholipids.</text>
</comment>
<keyword evidence="5" id="KW-0719">Serine esterase</keyword>
<comment type="catalytic activity">
    <reaction evidence="23">
        <text>1-octadecanoyl-2-pentanoyl-sn-glycero-3-phosphocholine + H2O = pentanoate + 1-octadecanoyl-sn-glycero-3-phosphocholine + H(+)</text>
        <dbReference type="Rhea" id="RHEA:54460"/>
        <dbReference type="ChEBI" id="CHEBI:15377"/>
        <dbReference type="ChEBI" id="CHEBI:15378"/>
        <dbReference type="ChEBI" id="CHEBI:31011"/>
        <dbReference type="ChEBI" id="CHEBI:73858"/>
        <dbReference type="ChEBI" id="CHEBI:138211"/>
    </reaction>
    <physiologicalReaction direction="left-to-right" evidence="23">
        <dbReference type="Rhea" id="RHEA:54461"/>
    </physiologicalReaction>
</comment>
<keyword evidence="9" id="KW-1133">Transmembrane helix</keyword>
<keyword evidence="8" id="KW-0735">Signal-anchor</keyword>
<keyword evidence="12" id="KW-1208">Phospholipid metabolism</keyword>
<dbReference type="PANTHER" id="PTHR10794:SF60">
    <property type="entry name" value="PROTEIN ABHD1"/>
    <property type="match status" value="1"/>
</dbReference>
<evidence type="ECO:0000256" key="8">
    <source>
        <dbReference type="ARBA" id="ARBA00022968"/>
    </source>
</evidence>
<evidence type="ECO:0000256" key="12">
    <source>
        <dbReference type="ARBA" id="ARBA00023264"/>
    </source>
</evidence>
<feature type="domain" description="AB hydrolase-1" evidence="36">
    <location>
        <begin position="125"/>
        <end position="366"/>
    </location>
</feature>
<evidence type="ECO:0000256" key="24">
    <source>
        <dbReference type="ARBA" id="ARBA00051164"/>
    </source>
</evidence>
<dbReference type="PANTHER" id="PTHR10794">
    <property type="entry name" value="ABHYDROLASE DOMAIN-CONTAINING PROTEIN"/>
    <property type="match status" value="1"/>
</dbReference>
<dbReference type="GO" id="GO:0008126">
    <property type="term" value="F:acetylesterase activity"/>
    <property type="evidence" value="ECO:0007669"/>
    <property type="project" value="TreeGrafter"/>
</dbReference>
<comment type="catalytic activity">
    <reaction evidence="29">
        <text>1-octadecanoyl-2-octanoyl-sn-glycero-3-phosphocholine + H2O = 1-octadecanoyl-sn-glycero-3-phosphocholine + octanoate + H(+)</text>
        <dbReference type="Rhea" id="RHEA:54468"/>
        <dbReference type="ChEBI" id="CHEBI:15377"/>
        <dbReference type="ChEBI" id="CHEBI:15378"/>
        <dbReference type="ChEBI" id="CHEBI:25646"/>
        <dbReference type="ChEBI" id="CHEBI:73858"/>
        <dbReference type="ChEBI" id="CHEBI:138213"/>
    </reaction>
    <physiologicalReaction direction="left-to-right" evidence="29">
        <dbReference type="Rhea" id="RHEA:54469"/>
    </physiologicalReaction>
</comment>
<comment type="catalytic activity">
    <reaction evidence="17">
        <text>1-hexadecanoyl-2-(9-oxononanoyl)-sn-glycero-3-phosphocholine + H2O = 9-oxononanoate + 1-hexadecanoyl-sn-glycero-3-phosphocholine + H(+)</text>
        <dbReference type="Rhea" id="RHEA:41179"/>
        <dbReference type="ChEBI" id="CHEBI:15377"/>
        <dbReference type="ChEBI" id="CHEBI:15378"/>
        <dbReference type="ChEBI" id="CHEBI:61042"/>
        <dbReference type="ChEBI" id="CHEBI:72998"/>
        <dbReference type="ChEBI" id="CHEBI:77812"/>
    </reaction>
    <physiologicalReaction direction="left-to-right" evidence="17">
        <dbReference type="Rhea" id="RHEA:41180"/>
    </physiologicalReaction>
</comment>
<evidence type="ECO:0000256" key="27">
    <source>
        <dbReference type="ARBA" id="ARBA00052144"/>
    </source>
</evidence>
<dbReference type="GO" id="GO:0004623">
    <property type="term" value="F:phospholipase A2 activity"/>
    <property type="evidence" value="ECO:0007669"/>
    <property type="project" value="UniProtKB-EC"/>
</dbReference>
<dbReference type="InterPro" id="IPR050960">
    <property type="entry name" value="AB_hydrolase_4_sf"/>
</dbReference>
<comment type="catalytic activity">
    <reaction evidence="31">
        <text>1,2-ditetradecanoyl-sn-glycero-3-phosphocholine + H2O = 2-tetradecanoyl-sn-glycero-3-phosphocholine + tetradecanoate + H(+)</text>
        <dbReference type="Rhea" id="RHEA:54404"/>
        <dbReference type="ChEBI" id="CHEBI:15377"/>
        <dbReference type="ChEBI" id="CHEBI:15378"/>
        <dbReference type="ChEBI" id="CHEBI:30807"/>
        <dbReference type="ChEBI" id="CHEBI:45240"/>
        <dbReference type="ChEBI" id="CHEBI:131738"/>
    </reaction>
    <physiologicalReaction direction="left-to-right" evidence="31">
        <dbReference type="Rhea" id="RHEA:54405"/>
    </physiologicalReaction>
</comment>
<evidence type="ECO:0000256" key="25">
    <source>
        <dbReference type="ARBA" id="ARBA00051705"/>
    </source>
</evidence>
<dbReference type="Gene3D" id="3.40.50.1820">
    <property type="entry name" value="alpha/beta hydrolase"/>
    <property type="match status" value="1"/>
</dbReference>
<comment type="caution">
    <text evidence="37">The sequence shown here is derived from an EMBL/GenBank/DDBJ whole genome shotgun (WGS) entry which is preliminary data.</text>
</comment>
<evidence type="ECO:0000256" key="30">
    <source>
        <dbReference type="ARBA" id="ARBA00052808"/>
    </source>
</evidence>
<dbReference type="EC" id="3.1.1.32" evidence="3"/>
<comment type="catalytic activity">
    <reaction evidence="16">
        <text>1-hexadecanoyl-2-(5-oxopentanoyl)-sn-glycero-3-phosphocholine + H2O = 5-oxopentanoate + 1-hexadecanoyl-sn-glycero-3-phosphocholine + H(+)</text>
        <dbReference type="Rhea" id="RHEA:40483"/>
        <dbReference type="ChEBI" id="CHEBI:15377"/>
        <dbReference type="ChEBI" id="CHEBI:15378"/>
        <dbReference type="ChEBI" id="CHEBI:16120"/>
        <dbReference type="ChEBI" id="CHEBI:72998"/>
        <dbReference type="ChEBI" id="CHEBI:77890"/>
    </reaction>
    <physiologicalReaction direction="left-to-right" evidence="16">
        <dbReference type="Rhea" id="RHEA:40484"/>
    </physiologicalReaction>
</comment>
<dbReference type="PROSITE" id="PS01133">
    <property type="entry name" value="UPF0017"/>
    <property type="match status" value="1"/>
</dbReference>
<keyword evidence="6" id="KW-0812">Transmembrane</keyword>
<evidence type="ECO:0000256" key="7">
    <source>
        <dbReference type="ARBA" id="ARBA00022801"/>
    </source>
</evidence>
<evidence type="ECO:0000313" key="37">
    <source>
        <dbReference type="EMBL" id="KAJ1158513.1"/>
    </source>
</evidence>
<evidence type="ECO:0000256" key="2">
    <source>
        <dbReference type="ARBA" id="ARBA00010884"/>
    </source>
</evidence>
<comment type="catalytic activity">
    <reaction evidence="26">
        <text>1-octadecanoyl-2-acetyl-sn-glycero-3-phosphocholine + H2O = 1-octadecanoyl-sn-glycero-3-phosphocholine + acetate + H(+)</text>
        <dbReference type="Rhea" id="RHEA:54408"/>
        <dbReference type="ChEBI" id="CHEBI:15377"/>
        <dbReference type="ChEBI" id="CHEBI:15378"/>
        <dbReference type="ChEBI" id="CHEBI:30089"/>
        <dbReference type="ChEBI" id="CHEBI:73858"/>
        <dbReference type="ChEBI" id="CHEBI:75220"/>
    </reaction>
    <physiologicalReaction direction="left-to-right" evidence="26">
        <dbReference type="Rhea" id="RHEA:54409"/>
    </physiologicalReaction>
</comment>
<evidence type="ECO:0000256" key="3">
    <source>
        <dbReference type="ARBA" id="ARBA00013179"/>
    </source>
</evidence>
<evidence type="ECO:0000256" key="19">
    <source>
        <dbReference type="ARBA" id="ARBA00050145"/>
    </source>
</evidence>
<evidence type="ECO:0000256" key="35">
    <source>
        <dbReference type="PIRSR" id="PIRSR005211-1"/>
    </source>
</evidence>
<proteinExistence type="inferred from homology"/>
<dbReference type="InterPro" id="IPR012020">
    <property type="entry name" value="ABHD4"/>
</dbReference>
<dbReference type="GO" id="GO:0008970">
    <property type="term" value="F:phospholipase A1 activity"/>
    <property type="evidence" value="ECO:0007669"/>
    <property type="project" value="UniProtKB-EC"/>
</dbReference>
<dbReference type="GO" id="GO:0046470">
    <property type="term" value="P:phosphatidylcholine metabolic process"/>
    <property type="evidence" value="ECO:0007669"/>
    <property type="project" value="UniProtKB-ARBA"/>
</dbReference>
<dbReference type="InterPro" id="IPR000952">
    <property type="entry name" value="AB_hydrolase_4_CS"/>
</dbReference>
<dbReference type="Pfam" id="PF00561">
    <property type="entry name" value="Abhydrolase_1"/>
    <property type="match status" value="1"/>
</dbReference>
<sequence>MLGYSQILHDALLPNWGRPFPLILGVSTAYLCYYWTCVPKRPQLVTGPAFKSFLQKYCPIVTEKFYPTPWCFGGRLQTVFRVLLKSKPQLSYRNELIATADGGQISLDWSDNEESLRYPDSASRPTVLLLPGLTGNSEQTYMLHMVRQASQEGYRAIVFNNRGFGGEELLTYRTFCASNTEDLETVISHVRNLYPKAPLLAVGVSLGGMTLLNYLARKGKDTGLVAAVTFSVVWNTLESSSSLEEPLNFFLFNQRLTYSLCKAINRHRKVMESKVDVDHVLKARSIREFDERYTSVVFGYKTCEEYYQEASPDYKLSEISVPLLCLNASDDPFSPCHTIPLDVAQNIPNMALLVTMHGGHIGFLEGLLPRHENYMDRVYRQFISAAFEHPEELSEICNTGDHWKSTTPR</sequence>
<dbReference type="GO" id="GO:0016020">
    <property type="term" value="C:membrane"/>
    <property type="evidence" value="ECO:0007669"/>
    <property type="project" value="UniProtKB-SubCell"/>
</dbReference>
<comment type="catalytic activity">
    <reaction evidence="24">
        <text>1-tetradecanoyl-2-(5Z,8Z,11Z,14Z-eicosatetraenoyl)-sn-glycero-3-phosphocholine + H2O = 2-(5Z,8Z,11Z,14Z)-eicosatetraenoyl-sn-glycero-3-phosphocholine + tetradecanoate + H(+)</text>
        <dbReference type="Rhea" id="RHEA:54396"/>
        <dbReference type="ChEBI" id="CHEBI:15377"/>
        <dbReference type="ChEBI" id="CHEBI:15378"/>
        <dbReference type="ChEBI" id="CHEBI:30807"/>
        <dbReference type="ChEBI" id="CHEBI:76079"/>
        <dbReference type="ChEBI" id="CHEBI:86102"/>
    </reaction>
    <physiologicalReaction direction="left-to-right" evidence="24">
        <dbReference type="Rhea" id="RHEA:54397"/>
    </physiologicalReaction>
</comment>
<comment type="catalytic activity">
    <reaction evidence="21">
        <text>1-tetradecanoyl-2-(4Z,7Z,10Z,13Z,16Z,19Z-docosahexaenoyl)-sn-glycero-3-phosphocholine + H2O = 2-(4Z,7Z,10Z,13Z,16Z,19Z-docosahexaenoyl)-sn-glycero-3-phosphocholine + tetradecanoate + H(+)</text>
        <dbReference type="Rhea" id="RHEA:54400"/>
        <dbReference type="ChEBI" id="CHEBI:15377"/>
        <dbReference type="ChEBI" id="CHEBI:15378"/>
        <dbReference type="ChEBI" id="CHEBI:30807"/>
        <dbReference type="ChEBI" id="CHEBI:76085"/>
        <dbReference type="ChEBI" id="CHEBI:86162"/>
    </reaction>
    <physiologicalReaction direction="left-to-right" evidence="21">
        <dbReference type="Rhea" id="RHEA:54401"/>
    </physiologicalReaction>
</comment>
<evidence type="ECO:0000256" key="26">
    <source>
        <dbReference type="ARBA" id="ARBA00052087"/>
    </source>
</evidence>
<evidence type="ECO:0000256" key="23">
    <source>
        <dbReference type="ARBA" id="ARBA00050674"/>
    </source>
</evidence>
<evidence type="ECO:0000256" key="10">
    <source>
        <dbReference type="ARBA" id="ARBA00023098"/>
    </source>
</evidence>
<dbReference type="Proteomes" id="UP001066276">
    <property type="component" value="Chromosome 5"/>
</dbReference>
<keyword evidence="7" id="KW-0378">Hydrolase</keyword>
<comment type="catalytic activity">
    <reaction evidence="20">
        <text>1-octadecanoyl-2-nonanoyl-sn-glycero-3-phosphocholine + H2O = nonanoate + 1-octadecanoyl-sn-glycero-3-phosphocholine + H(+)</text>
        <dbReference type="Rhea" id="RHEA:54472"/>
        <dbReference type="ChEBI" id="CHEBI:15377"/>
        <dbReference type="ChEBI" id="CHEBI:15378"/>
        <dbReference type="ChEBI" id="CHEBI:32361"/>
        <dbReference type="ChEBI" id="CHEBI:73858"/>
        <dbReference type="ChEBI" id="CHEBI:138214"/>
    </reaction>
    <physiologicalReaction direction="left-to-right" evidence="20">
        <dbReference type="Rhea" id="RHEA:54473"/>
    </physiologicalReaction>
</comment>
<evidence type="ECO:0000256" key="33">
    <source>
        <dbReference type="ARBA" id="ARBA00071303"/>
    </source>
</evidence>
<comment type="similarity">
    <text evidence="2">Belongs to the AB hydrolase superfamily. AB hydrolase 4 family.</text>
</comment>
<comment type="catalytic activity">
    <reaction evidence="19">
        <text>1,2-ditetradecanoyl-sn-glycero-3-phosphocholine + H2O = 1-tetradecanoyl-sn-glycero-3-phosphocholine + tetradecanoate + H(+)</text>
        <dbReference type="Rhea" id="RHEA:54456"/>
        <dbReference type="ChEBI" id="CHEBI:15377"/>
        <dbReference type="ChEBI" id="CHEBI:15378"/>
        <dbReference type="ChEBI" id="CHEBI:30807"/>
        <dbReference type="ChEBI" id="CHEBI:45240"/>
        <dbReference type="ChEBI" id="CHEBI:64489"/>
    </reaction>
    <physiologicalReaction direction="left-to-right" evidence="19">
        <dbReference type="Rhea" id="RHEA:54457"/>
    </physiologicalReaction>
</comment>
<evidence type="ECO:0000256" key="15">
    <source>
        <dbReference type="ARBA" id="ARBA00036688"/>
    </source>
</evidence>